<feature type="region of interest" description="Disordered" evidence="1">
    <location>
        <begin position="1"/>
        <end position="28"/>
    </location>
</feature>
<comment type="caution">
    <text evidence="2">The sequence shown here is derived from an EMBL/GenBank/DDBJ whole genome shotgun (WGS) entry which is preliminary data.</text>
</comment>
<sequence length="28" mass="3071">MVEDFTSNPPTTTTTTSPHAVPRYPPEP</sequence>
<gene>
    <name evidence="2" type="ORF">CCACVL1_08421</name>
</gene>
<evidence type="ECO:0000313" key="2">
    <source>
        <dbReference type="EMBL" id="OMO88386.1"/>
    </source>
</evidence>
<dbReference type="EMBL" id="AWWV01009006">
    <property type="protein sequence ID" value="OMO88386.1"/>
    <property type="molecule type" value="Genomic_DNA"/>
</dbReference>
<evidence type="ECO:0000256" key="1">
    <source>
        <dbReference type="SAM" id="MobiDB-lite"/>
    </source>
</evidence>
<protein>
    <submittedName>
        <fullName evidence="2">Uncharacterized protein</fullName>
    </submittedName>
</protein>
<proteinExistence type="predicted"/>
<reference evidence="2 3" key="1">
    <citation type="submission" date="2013-09" db="EMBL/GenBank/DDBJ databases">
        <title>Corchorus capsularis genome sequencing.</title>
        <authorList>
            <person name="Alam M."/>
            <person name="Haque M.S."/>
            <person name="Islam M.S."/>
            <person name="Emdad E.M."/>
            <person name="Islam M.M."/>
            <person name="Ahmed B."/>
            <person name="Halim A."/>
            <person name="Hossen Q.M.M."/>
            <person name="Hossain M.Z."/>
            <person name="Ahmed R."/>
            <person name="Khan M.M."/>
            <person name="Islam R."/>
            <person name="Rashid M.M."/>
            <person name="Khan S.A."/>
            <person name="Rahman M.S."/>
            <person name="Alam M."/>
        </authorList>
    </citation>
    <scope>NUCLEOTIDE SEQUENCE [LARGE SCALE GENOMIC DNA]</scope>
    <source>
        <strain evidence="3">cv. CVL-1</strain>
        <tissue evidence="2">Whole seedling</tissue>
    </source>
</reference>
<organism evidence="2 3">
    <name type="scientific">Corchorus capsularis</name>
    <name type="common">Jute</name>
    <dbReference type="NCBI Taxonomy" id="210143"/>
    <lineage>
        <taxon>Eukaryota</taxon>
        <taxon>Viridiplantae</taxon>
        <taxon>Streptophyta</taxon>
        <taxon>Embryophyta</taxon>
        <taxon>Tracheophyta</taxon>
        <taxon>Spermatophyta</taxon>
        <taxon>Magnoliopsida</taxon>
        <taxon>eudicotyledons</taxon>
        <taxon>Gunneridae</taxon>
        <taxon>Pentapetalae</taxon>
        <taxon>rosids</taxon>
        <taxon>malvids</taxon>
        <taxon>Malvales</taxon>
        <taxon>Malvaceae</taxon>
        <taxon>Grewioideae</taxon>
        <taxon>Apeibeae</taxon>
        <taxon>Corchorus</taxon>
    </lineage>
</organism>
<dbReference type="AlphaFoldDB" id="A0A1R3J0S3"/>
<evidence type="ECO:0000313" key="3">
    <source>
        <dbReference type="Proteomes" id="UP000188268"/>
    </source>
</evidence>
<dbReference type="Proteomes" id="UP000188268">
    <property type="component" value="Unassembled WGS sequence"/>
</dbReference>
<name>A0A1R3J0S3_COCAP</name>
<feature type="compositionally biased region" description="Low complexity" evidence="1">
    <location>
        <begin position="1"/>
        <end position="18"/>
    </location>
</feature>
<keyword evidence="3" id="KW-1185">Reference proteome</keyword>
<accession>A0A1R3J0S3</accession>
<dbReference type="Gramene" id="OMO88386">
    <property type="protein sequence ID" value="OMO88386"/>
    <property type="gene ID" value="CCACVL1_08421"/>
</dbReference>